<evidence type="ECO:0000313" key="2">
    <source>
        <dbReference type="Proteomes" id="UP000698752"/>
    </source>
</evidence>
<dbReference type="Gene3D" id="3.40.630.10">
    <property type="entry name" value="Zn peptidases"/>
    <property type="match status" value="1"/>
</dbReference>
<dbReference type="Gene3D" id="3.50.30.30">
    <property type="match status" value="1"/>
</dbReference>
<proteinExistence type="predicted"/>
<comment type="caution">
    <text evidence="1">The sequence shown here is derived from an EMBL/GenBank/DDBJ whole genome shotgun (WGS) entry which is preliminary data.</text>
</comment>
<protein>
    <recommendedName>
        <fullName evidence="3">Peptidase M28 domain-containing protein</fullName>
    </recommendedName>
</protein>
<dbReference type="RefSeq" id="WP_211865545.1">
    <property type="nucleotide sequence ID" value="NZ_JAAEDI010000002.1"/>
</dbReference>
<reference evidence="2" key="1">
    <citation type="journal article" date="2021" name="Syst. Appl. Microbiol.">
        <title>Roseomonas hellenica sp. nov., isolated from roots of wild-growing Alkanna tinctoria.</title>
        <authorList>
            <person name="Rat A."/>
            <person name="Naranjo H.D."/>
            <person name="Lebbe L."/>
            <person name="Cnockaert M."/>
            <person name="Krigas N."/>
            <person name="Grigoriadou K."/>
            <person name="Maloupa E."/>
            <person name="Willems A."/>
        </authorList>
    </citation>
    <scope>NUCLEOTIDE SEQUENCE [LARGE SCALE GENOMIC DNA]</scope>
    <source>
        <strain evidence="2">LMG 31159</strain>
    </source>
</reference>
<sequence>MNPASFFADYDAFGERRTGGEGDQAAAAWLRAKAEAAGAEARLLPAPFTRLTPGRAVLEGANFGFEGLPLFDGGLTTAEGIVGRLGPLGSNAPIGVAEMDPAAASLPGNAFAQARADSGHAGIVIALRTKPDGLAPLNAHDWARPFGPPVLQLAGRDAPRLLALADTGAEARLIVAGNRAPSVSHSIRAALPGALPPLVLLTPRTSWWTSTAERGGGIFAWLATLQALAATPRARGVVGLATCGHELGHIGAHQVFAAEPGLATEAPLVIHLGANLGAAEDERLTVRSNVPGMAERMAALLDASGHPRAPLEVVTGGKANGEAHEIEQRGGRYLSLIGKNPWFHAPEDRWPISVDCGRAGAIARAVAAMAVETAGRA</sequence>
<evidence type="ECO:0000313" key="1">
    <source>
        <dbReference type="EMBL" id="MBR0648390.1"/>
    </source>
</evidence>
<dbReference type="SUPFAM" id="SSF53187">
    <property type="entry name" value="Zn-dependent exopeptidases"/>
    <property type="match status" value="1"/>
</dbReference>
<gene>
    <name evidence="1" type="ORF">GXW78_01825</name>
</gene>
<dbReference type="Proteomes" id="UP000698752">
    <property type="component" value="Unassembled WGS sequence"/>
</dbReference>
<keyword evidence="2" id="KW-1185">Reference proteome</keyword>
<evidence type="ECO:0008006" key="3">
    <source>
        <dbReference type="Google" id="ProtNLM"/>
    </source>
</evidence>
<name>A0ABS5EBJ1_9PROT</name>
<organism evidence="1 2">
    <name type="scientific">Neoroseomonas terrae</name>
    <dbReference type="NCBI Taxonomy" id="424799"/>
    <lineage>
        <taxon>Bacteria</taxon>
        <taxon>Pseudomonadati</taxon>
        <taxon>Pseudomonadota</taxon>
        <taxon>Alphaproteobacteria</taxon>
        <taxon>Acetobacterales</taxon>
        <taxon>Acetobacteraceae</taxon>
        <taxon>Neoroseomonas</taxon>
    </lineage>
</organism>
<dbReference type="EMBL" id="JAAEDI010000002">
    <property type="protein sequence ID" value="MBR0648390.1"/>
    <property type="molecule type" value="Genomic_DNA"/>
</dbReference>
<accession>A0ABS5EBJ1</accession>